<dbReference type="Gramene" id="KFK40161">
    <property type="protein sequence ID" value="KFK40161"/>
    <property type="gene ID" value="AALP_AA3G338300"/>
</dbReference>
<gene>
    <name evidence="1" type="ordered locus">AALP_Aa3g338300</name>
</gene>
<dbReference type="Proteomes" id="UP000029120">
    <property type="component" value="Chromosome 3"/>
</dbReference>
<dbReference type="OrthoDB" id="10537494at2759"/>
<evidence type="ECO:0000313" key="1">
    <source>
        <dbReference type="EMBL" id="KFK40161.1"/>
    </source>
</evidence>
<sequence>MDQLPNYIGTLPNCNEVGITIEDVDEMLLDLVESKYSKQDLTNVPIVVDHDCSNNPGSISNKIKPLVNDLSRSTLTNVHLIYKLVEESKIPVSNSATSFEECGTQTRDLVPKGVLLKGPLPQRAVCDTNLERIHKKLRILKDARQGRKW</sequence>
<reference evidence="2" key="1">
    <citation type="journal article" date="2015" name="Nat. Plants">
        <title>Genome expansion of Arabis alpina linked with retrotransposition and reduced symmetric DNA methylation.</title>
        <authorList>
            <person name="Willing E.M."/>
            <person name="Rawat V."/>
            <person name="Mandakova T."/>
            <person name="Maumus F."/>
            <person name="James G.V."/>
            <person name="Nordstroem K.J."/>
            <person name="Becker C."/>
            <person name="Warthmann N."/>
            <person name="Chica C."/>
            <person name="Szarzynska B."/>
            <person name="Zytnicki M."/>
            <person name="Albani M.C."/>
            <person name="Kiefer C."/>
            <person name="Bergonzi S."/>
            <person name="Castaings L."/>
            <person name="Mateos J.L."/>
            <person name="Berns M.C."/>
            <person name="Bujdoso N."/>
            <person name="Piofczyk T."/>
            <person name="de Lorenzo L."/>
            <person name="Barrero-Sicilia C."/>
            <person name="Mateos I."/>
            <person name="Piednoel M."/>
            <person name="Hagmann J."/>
            <person name="Chen-Min-Tao R."/>
            <person name="Iglesias-Fernandez R."/>
            <person name="Schuster S.C."/>
            <person name="Alonso-Blanco C."/>
            <person name="Roudier F."/>
            <person name="Carbonero P."/>
            <person name="Paz-Ares J."/>
            <person name="Davis S.J."/>
            <person name="Pecinka A."/>
            <person name="Quesneville H."/>
            <person name="Colot V."/>
            <person name="Lysak M.A."/>
            <person name="Weigel D."/>
            <person name="Coupland G."/>
            <person name="Schneeberger K."/>
        </authorList>
    </citation>
    <scope>NUCLEOTIDE SEQUENCE [LARGE SCALE GENOMIC DNA]</scope>
    <source>
        <strain evidence="2">cv. Pajares</strain>
    </source>
</reference>
<dbReference type="AlphaFoldDB" id="A0A087HDF9"/>
<protein>
    <submittedName>
        <fullName evidence="1">Uncharacterized protein</fullName>
    </submittedName>
</protein>
<dbReference type="EMBL" id="CM002871">
    <property type="protein sequence ID" value="KFK40161.1"/>
    <property type="molecule type" value="Genomic_DNA"/>
</dbReference>
<keyword evidence="2" id="KW-1185">Reference proteome</keyword>
<name>A0A087HDF9_ARAAL</name>
<evidence type="ECO:0000313" key="2">
    <source>
        <dbReference type="Proteomes" id="UP000029120"/>
    </source>
</evidence>
<organism evidence="1 2">
    <name type="scientific">Arabis alpina</name>
    <name type="common">Alpine rock-cress</name>
    <dbReference type="NCBI Taxonomy" id="50452"/>
    <lineage>
        <taxon>Eukaryota</taxon>
        <taxon>Viridiplantae</taxon>
        <taxon>Streptophyta</taxon>
        <taxon>Embryophyta</taxon>
        <taxon>Tracheophyta</taxon>
        <taxon>Spermatophyta</taxon>
        <taxon>Magnoliopsida</taxon>
        <taxon>eudicotyledons</taxon>
        <taxon>Gunneridae</taxon>
        <taxon>Pentapetalae</taxon>
        <taxon>rosids</taxon>
        <taxon>malvids</taxon>
        <taxon>Brassicales</taxon>
        <taxon>Brassicaceae</taxon>
        <taxon>Arabideae</taxon>
        <taxon>Arabis</taxon>
    </lineage>
</organism>
<proteinExistence type="predicted"/>
<accession>A0A087HDF9</accession>